<dbReference type="InterPro" id="IPR036020">
    <property type="entry name" value="WW_dom_sf"/>
</dbReference>
<gene>
    <name evidence="3" type="ORF">VFPPC_13507</name>
</gene>
<feature type="region of interest" description="Disordered" evidence="1">
    <location>
        <begin position="125"/>
        <end position="208"/>
    </location>
</feature>
<dbReference type="InterPro" id="IPR001202">
    <property type="entry name" value="WW_dom"/>
</dbReference>
<dbReference type="Pfam" id="PF00397">
    <property type="entry name" value="WW"/>
    <property type="match status" value="1"/>
</dbReference>
<reference evidence="3 4" key="1">
    <citation type="journal article" date="2016" name="PLoS Pathog.">
        <title>Biosynthesis of antibiotic leucinostatins in bio-control fungus Purpureocillium lilacinum and their inhibition on phytophthora revealed by genome mining.</title>
        <authorList>
            <person name="Wang G."/>
            <person name="Liu Z."/>
            <person name="Lin R."/>
            <person name="Li E."/>
            <person name="Mao Z."/>
            <person name="Ling J."/>
            <person name="Yang Y."/>
            <person name="Yin W.B."/>
            <person name="Xie B."/>
        </authorList>
    </citation>
    <scope>NUCLEOTIDE SEQUENCE [LARGE SCALE GENOMIC DNA]</scope>
    <source>
        <strain evidence="3">170</strain>
    </source>
</reference>
<evidence type="ECO:0000259" key="2">
    <source>
        <dbReference type="PROSITE" id="PS50020"/>
    </source>
</evidence>
<feature type="compositionally biased region" description="Low complexity" evidence="1">
    <location>
        <begin position="22"/>
        <end position="59"/>
    </location>
</feature>
<feature type="domain" description="WW" evidence="2">
    <location>
        <begin position="95"/>
        <end position="129"/>
    </location>
</feature>
<name>A0A179G1J6_METCM</name>
<feature type="compositionally biased region" description="Pro residues" evidence="1">
    <location>
        <begin position="73"/>
        <end position="83"/>
    </location>
</feature>
<keyword evidence="4" id="KW-1185">Reference proteome</keyword>
<dbReference type="Gene3D" id="2.20.70.10">
    <property type="match status" value="1"/>
</dbReference>
<protein>
    <submittedName>
        <fullName evidence="3">WW domain-containing protein</fullName>
    </submittedName>
</protein>
<feature type="compositionally biased region" description="Pro residues" evidence="1">
    <location>
        <begin position="170"/>
        <end position="184"/>
    </location>
</feature>
<feature type="region of interest" description="Disordered" evidence="1">
    <location>
        <begin position="242"/>
        <end position="262"/>
    </location>
</feature>
<dbReference type="OrthoDB" id="2444812at2759"/>
<feature type="compositionally biased region" description="Pro residues" evidence="1">
    <location>
        <begin position="132"/>
        <end position="143"/>
    </location>
</feature>
<feature type="compositionally biased region" description="Polar residues" evidence="1">
    <location>
        <begin position="84"/>
        <end position="102"/>
    </location>
</feature>
<dbReference type="SUPFAM" id="SSF51045">
    <property type="entry name" value="WW domain"/>
    <property type="match status" value="1"/>
</dbReference>
<evidence type="ECO:0000256" key="1">
    <source>
        <dbReference type="SAM" id="MobiDB-lite"/>
    </source>
</evidence>
<comment type="caution">
    <text evidence="3">The sequence shown here is derived from an EMBL/GenBank/DDBJ whole genome shotgun (WGS) entry which is preliminary data.</text>
</comment>
<evidence type="ECO:0000313" key="3">
    <source>
        <dbReference type="EMBL" id="OAQ71358.1"/>
    </source>
</evidence>
<dbReference type="STRING" id="1380566.A0A179G1J6"/>
<accession>A0A179G1J6</accession>
<evidence type="ECO:0000313" key="4">
    <source>
        <dbReference type="Proteomes" id="UP000078397"/>
    </source>
</evidence>
<proteinExistence type="predicted"/>
<dbReference type="KEGG" id="pchm:VFPPC_13507"/>
<dbReference type="SMART" id="SM00456">
    <property type="entry name" value="WW"/>
    <property type="match status" value="1"/>
</dbReference>
<dbReference type="RefSeq" id="XP_018147895.1">
    <property type="nucleotide sequence ID" value="XM_018291282.1"/>
</dbReference>
<dbReference type="PROSITE" id="PS50020">
    <property type="entry name" value="WW_DOMAIN_2"/>
    <property type="match status" value="1"/>
</dbReference>
<dbReference type="Proteomes" id="UP000078397">
    <property type="component" value="Unassembled WGS sequence"/>
</dbReference>
<organism evidence="3 4">
    <name type="scientific">Pochonia chlamydosporia 170</name>
    <dbReference type="NCBI Taxonomy" id="1380566"/>
    <lineage>
        <taxon>Eukaryota</taxon>
        <taxon>Fungi</taxon>
        <taxon>Dikarya</taxon>
        <taxon>Ascomycota</taxon>
        <taxon>Pezizomycotina</taxon>
        <taxon>Sordariomycetes</taxon>
        <taxon>Hypocreomycetidae</taxon>
        <taxon>Hypocreales</taxon>
        <taxon>Clavicipitaceae</taxon>
        <taxon>Pochonia</taxon>
    </lineage>
</organism>
<feature type="region of interest" description="Disordered" evidence="1">
    <location>
        <begin position="1"/>
        <end position="102"/>
    </location>
</feature>
<dbReference type="EMBL" id="LSBJ02000002">
    <property type="protein sequence ID" value="OAQ71358.1"/>
    <property type="molecule type" value="Genomic_DNA"/>
</dbReference>
<dbReference type="AlphaFoldDB" id="A0A179G1J6"/>
<sequence>MSFMGRINSQMQQFGIGKKENGPSQYSQPQGYPYSQPQQYAQPQQYYQQPPPQQNYGYSVPNTAAPATQPIAPVSPEPAPTPLPTYQTVPQPNQPTLPSGWTTLFDSQQQKWYYVEQKTCRTQWEVPTAESVPPPAAPAPPAGPVDSQVTKGIDGPPNYDNAAGAWQSPAPYPPPGQGGYPPAPGQAQPYPETADTKAAAGKEKKGMSGKNGMLLGAAGGVAAGVAGAALVNKVKNKEHNQESYYDGYAQGHAEGVEDYDSD</sequence>
<dbReference type="PROSITE" id="PS01159">
    <property type="entry name" value="WW_DOMAIN_1"/>
    <property type="match status" value="1"/>
</dbReference>
<dbReference type="GeneID" id="28855276"/>